<feature type="region of interest" description="Disordered" evidence="1">
    <location>
        <begin position="44"/>
        <end position="65"/>
    </location>
</feature>
<sequence>MVVRRVASVLAIAVVLARYRAPVTMPGGPGVVACAAGAVGTVATSSLPGPGKPVPRDGEHADVVT</sequence>
<reference evidence="2 3" key="1">
    <citation type="submission" date="2020-08" db="EMBL/GenBank/DDBJ databases">
        <title>A novel species.</title>
        <authorList>
            <person name="Gao J."/>
        </authorList>
    </citation>
    <scope>NUCLEOTIDE SEQUENCE [LARGE SCALE GENOMIC DNA]</scope>
    <source>
        <strain evidence="2 3">CRXT-G-22</strain>
    </source>
</reference>
<evidence type="ECO:0000256" key="1">
    <source>
        <dbReference type="SAM" id="MobiDB-lite"/>
    </source>
</evidence>
<dbReference type="KEGG" id="sroi:IAG44_39235"/>
<name>A0A7H0IQ07_9ACTN</name>
<evidence type="ECO:0000313" key="2">
    <source>
        <dbReference type="EMBL" id="QNP74873.1"/>
    </source>
</evidence>
<gene>
    <name evidence="2" type="ORF">IAG44_39235</name>
</gene>
<accession>A0A7H0IQ07</accession>
<dbReference type="AlphaFoldDB" id="A0A7H0IQ07"/>
<feature type="compositionally biased region" description="Basic and acidic residues" evidence="1">
    <location>
        <begin position="54"/>
        <end position="65"/>
    </location>
</feature>
<dbReference type="EMBL" id="CP060828">
    <property type="protein sequence ID" value="QNP74873.1"/>
    <property type="molecule type" value="Genomic_DNA"/>
</dbReference>
<dbReference type="RefSeq" id="WP_187751796.1">
    <property type="nucleotide sequence ID" value="NZ_CP060828.1"/>
</dbReference>
<dbReference type="PROSITE" id="PS51257">
    <property type="entry name" value="PROKAR_LIPOPROTEIN"/>
    <property type="match status" value="1"/>
</dbReference>
<protein>
    <submittedName>
        <fullName evidence="2">Uncharacterized protein</fullName>
    </submittedName>
</protein>
<proteinExistence type="predicted"/>
<dbReference type="Proteomes" id="UP000516052">
    <property type="component" value="Chromosome"/>
</dbReference>
<organism evidence="2 3">
    <name type="scientific">Streptomyces roseirectus</name>
    <dbReference type="NCBI Taxonomy" id="2768066"/>
    <lineage>
        <taxon>Bacteria</taxon>
        <taxon>Bacillati</taxon>
        <taxon>Actinomycetota</taxon>
        <taxon>Actinomycetes</taxon>
        <taxon>Kitasatosporales</taxon>
        <taxon>Streptomycetaceae</taxon>
        <taxon>Streptomyces</taxon>
    </lineage>
</organism>
<evidence type="ECO:0000313" key="3">
    <source>
        <dbReference type="Proteomes" id="UP000516052"/>
    </source>
</evidence>
<keyword evidence="3" id="KW-1185">Reference proteome</keyword>